<dbReference type="Gene3D" id="1.10.150.50">
    <property type="entry name" value="Transcription Factor, Ets-1"/>
    <property type="match status" value="3"/>
</dbReference>
<dbReference type="OMA" id="REVTHIT"/>
<dbReference type="Proteomes" id="UP000025227">
    <property type="component" value="Unplaced"/>
</dbReference>
<feature type="compositionally biased region" description="Basic and acidic residues" evidence="4">
    <location>
        <begin position="70"/>
        <end position="87"/>
    </location>
</feature>
<organism evidence="6 7">
    <name type="scientific">Haemonchus contortus</name>
    <name type="common">Barber pole worm</name>
    <dbReference type="NCBI Taxonomy" id="6289"/>
    <lineage>
        <taxon>Eukaryota</taxon>
        <taxon>Metazoa</taxon>
        <taxon>Ecdysozoa</taxon>
        <taxon>Nematoda</taxon>
        <taxon>Chromadorea</taxon>
        <taxon>Rhabditida</taxon>
        <taxon>Rhabditina</taxon>
        <taxon>Rhabditomorpha</taxon>
        <taxon>Strongyloidea</taxon>
        <taxon>Trichostrongylidae</taxon>
        <taxon>Haemonchus</taxon>
    </lineage>
</organism>
<evidence type="ECO:0000259" key="5">
    <source>
        <dbReference type="PROSITE" id="PS50105"/>
    </source>
</evidence>
<evidence type="ECO:0000256" key="1">
    <source>
        <dbReference type="ARBA" id="ARBA00022737"/>
    </source>
</evidence>
<dbReference type="InterPro" id="IPR058914">
    <property type="entry name" value="LIPB1/2_CC"/>
</dbReference>
<feature type="compositionally biased region" description="Low complexity" evidence="4">
    <location>
        <begin position="100"/>
        <end position="110"/>
    </location>
</feature>
<evidence type="ECO:0000313" key="7">
    <source>
        <dbReference type="WBParaSite" id="HCON_00164240-00001"/>
    </source>
</evidence>
<dbReference type="PANTHER" id="PTHR12587">
    <property type="entry name" value="LAR INTERACTING PROTEIN LIP -RELATED PROTEIN"/>
    <property type="match status" value="1"/>
</dbReference>
<evidence type="ECO:0000256" key="4">
    <source>
        <dbReference type="SAM" id="MobiDB-lite"/>
    </source>
</evidence>
<keyword evidence="6" id="KW-1185">Reference proteome</keyword>
<dbReference type="InterPro" id="IPR029515">
    <property type="entry name" value="Liprin"/>
</dbReference>
<dbReference type="GO" id="GO:0048786">
    <property type="term" value="C:presynaptic active zone"/>
    <property type="evidence" value="ECO:0007669"/>
    <property type="project" value="TreeGrafter"/>
</dbReference>
<feature type="coiled-coil region" evidence="3">
    <location>
        <begin position="311"/>
        <end position="345"/>
    </location>
</feature>
<accession>A0A7I4YZX5</accession>
<dbReference type="SMART" id="SM00454">
    <property type="entry name" value="SAM"/>
    <property type="match status" value="3"/>
</dbReference>
<feature type="domain" description="SAM" evidence="5">
    <location>
        <begin position="670"/>
        <end position="733"/>
    </location>
</feature>
<dbReference type="WBParaSite" id="HCON_00164240-00001">
    <property type="protein sequence ID" value="HCON_00164240-00001"/>
    <property type="gene ID" value="HCON_00164240"/>
</dbReference>
<proteinExistence type="predicted"/>
<feature type="region of interest" description="Disordered" evidence="4">
    <location>
        <begin position="70"/>
        <end position="110"/>
    </location>
</feature>
<feature type="domain" description="SAM" evidence="5">
    <location>
        <begin position="598"/>
        <end position="662"/>
    </location>
</feature>
<keyword evidence="2 3" id="KW-0175">Coiled coil</keyword>
<feature type="region of interest" description="Disordered" evidence="4">
    <location>
        <begin position="426"/>
        <end position="453"/>
    </location>
</feature>
<dbReference type="Pfam" id="PF07647">
    <property type="entry name" value="SAM_2"/>
    <property type="match status" value="1"/>
</dbReference>
<dbReference type="SUPFAM" id="SSF47769">
    <property type="entry name" value="SAM/Pointed domain"/>
    <property type="match status" value="2"/>
</dbReference>
<dbReference type="PROSITE" id="PS50105">
    <property type="entry name" value="SAM_DOMAIN"/>
    <property type="match status" value="2"/>
</dbReference>
<dbReference type="GO" id="GO:0007528">
    <property type="term" value="P:neuromuscular junction development"/>
    <property type="evidence" value="ECO:0007669"/>
    <property type="project" value="TreeGrafter"/>
</dbReference>
<evidence type="ECO:0000313" key="6">
    <source>
        <dbReference type="Proteomes" id="UP000025227"/>
    </source>
</evidence>
<reference evidence="7" key="1">
    <citation type="submission" date="2020-12" db="UniProtKB">
        <authorList>
            <consortium name="WormBaseParasite"/>
        </authorList>
    </citation>
    <scope>IDENTIFICATION</scope>
    <source>
        <strain evidence="7">MHco3</strain>
    </source>
</reference>
<feature type="region of interest" description="Disordered" evidence="4">
    <location>
        <begin position="278"/>
        <end position="302"/>
    </location>
</feature>
<dbReference type="PANTHER" id="PTHR12587:SF14">
    <property type="entry name" value="AT31531P"/>
    <property type="match status" value="1"/>
</dbReference>
<keyword evidence="1" id="KW-0677">Repeat</keyword>
<evidence type="ECO:0000256" key="2">
    <source>
        <dbReference type="ARBA" id="ARBA00023054"/>
    </source>
</evidence>
<protein>
    <submittedName>
        <fullName evidence="7">Liprin-beta-2-like</fullName>
    </submittedName>
</protein>
<name>A0A7I4YZX5_HAECO</name>
<dbReference type="AlphaFoldDB" id="A0A7I4YZX5"/>
<feature type="region of interest" description="Disordered" evidence="4">
    <location>
        <begin position="503"/>
        <end position="538"/>
    </location>
</feature>
<dbReference type="InterPro" id="IPR001660">
    <property type="entry name" value="SAM"/>
</dbReference>
<dbReference type="InterPro" id="IPR013761">
    <property type="entry name" value="SAM/pointed_sf"/>
</dbReference>
<dbReference type="Pfam" id="PF26022">
    <property type="entry name" value="CC_Liprin_beta"/>
    <property type="match status" value="1"/>
</dbReference>
<dbReference type="Pfam" id="PF00536">
    <property type="entry name" value="SAM_1"/>
    <property type="match status" value="2"/>
</dbReference>
<evidence type="ECO:0000256" key="3">
    <source>
        <dbReference type="SAM" id="Coils"/>
    </source>
</evidence>
<sequence>MDGFAEANQLLNSALEELDGLVINGSKTTSECVKNHPPPSLVQERCLPNGKGMRNVDRAIELTSAVARDVDDDRSTKTGDWSNKDWGDVTGSDGSSEVESPPSDIPTSSSSLFNHPKIYCDFVKAIEEHAITERPDLETQLKIMRWLVGSSSPSPSMSTVSCPEYPELQEKLHRLAMARDSLSLQVSVLSEQVGAQKEKIRDLEALLAAKRNSLTSSEELIHGKFSHGGESSDVDSKKLNLMAEVSCLKLKFATLEQEKSEAERKLKLSQDEIDHVNQSIHGKAVQKPSRSQANGGSDRPTYLPALRENRLEKQDEELQQLRHTVQHLLADNEQKNHQIKSLRNALELRSRSQQEEFCVMPHYEQATSYDLNSQIRRLLLEEPSEPMTHSTSFPVRLCSSPYNLGAIQPSSSYTSSLSTASSYHSWSQGGNRHLYPTIPGSRSERSCRSPSSPAARQLAAELDELRRLGNETQANQVYATASLPRGMGHKASSTLALPTKKYSMTSGGSAVESDDEVARGSRATTTPSHISGEKTLKRDRTRSSIRNLFMKFTRSTSQDQNGSATLKKGTSRSASSVRFISEPGNVELFPPLSQFVDWKSEQLAEWMGEVGFAQYMPEVSKYVRSGRHFLNMNDHEYEIILGIRTPLHRKRLNLLLRRIEDDSGNAVINWDMHMTQKWLEDIGLPQYKEVFCENMIDGLMFSALTATDLIEMRVLNAHHFLCICRSVQYLKMVGFKTDFMVRSFDESIVTSYPKPEAVVHWTHAATCEWLRKIDLAEFTPNLLCAGTPGALMVYEPTFTAETLAEILQMPPHKTLLRRHLTTHFNQLLGQKIVAEKRDALAVGGLPQLVPNMRIKITKKGLSLPRKKSKSELCIDPNELLCSEALNHKYPPLSQT</sequence>
<dbReference type="OrthoDB" id="6516566at2759"/>